<protein>
    <submittedName>
        <fullName evidence="6">Winged helix-turn-helix domain-containing protein</fullName>
    </submittedName>
</protein>
<evidence type="ECO:0000259" key="5">
    <source>
        <dbReference type="PROSITE" id="PS50949"/>
    </source>
</evidence>
<dbReference type="Proteomes" id="UP001589535">
    <property type="component" value="Unassembled WGS sequence"/>
</dbReference>
<evidence type="ECO:0000256" key="4">
    <source>
        <dbReference type="ARBA" id="ARBA00023163"/>
    </source>
</evidence>
<evidence type="ECO:0000256" key="1">
    <source>
        <dbReference type="ARBA" id="ARBA00022898"/>
    </source>
</evidence>
<dbReference type="InterPro" id="IPR000524">
    <property type="entry name" value="Tscrpt_reg_HTH_GntR"/>
</dbReference>
<keyword evidence="3" id="KW-0238">DNA-binding</keyword>
<reference evidence="6 7" key="1">
    <citation type="submission" date="2024-09" db="EMBL/GenBank/DDBJ databases">
        <authorList>
            <person name="Sun Q."/>
            <person name="Mori K."/>
        </authorList>
    </citation>
    <scope>NUCLEOTIDE SEQUENCE [LARGE SCALE GENOMIC DNA]</scope>
    <source>
        <strain evidence="6 7">JCM 13852</strain>
    </source>
</reference>
<dbReference type="SMART" id="SM00345">
    <property type="entry name" value="HTH_GNTR"/>
    <property type="match status" value="1"/>
</dbReference>
<comment type="caution">
    <text evidence="6">The sequence shown here is derived from an EMBL/GenBank/DDBJ whole genome shotgun (WGS) entry which is preliminary data.</text>
</comment>
<dbReference type="Pfam" id="PF00392">
    <property type="entry name" value="GntR"/>
    <property type="match status" value="1"/>
</dbReference>
<evidence type="ECO:0000256" key="3">
    <source>
        <dbReference type="ARBA" id="ARBA00023125"/>
    </source>
</evidence>
<dbReference type="PANTHER" id="PTHR46577:SF1">
    <property type="entry name" value="HTH-TYPE TRANSCRIPTIONAL REGULATORY PROTEIN GABR"/>
    <property type="match status" value="1"/>
</dbReference>
<dbReference type="CDD" id="cd07377">
    <property type="entry name" value="WHTH_GntR"/>
    <property type="match status" value="1"/>
</dbReference>
<dbReference type="InterPro" id="IPR036390">
    <property type="entry name" value="WH_DNA-bd_sf"/>
</dbReference>
<name>A0ABV5UFC1_9PSEU</name>
<sequence>MENFDPDDPRASYQLVADTIRGRIEDGTYPVGLKLPPHQEIADEFGVSVGTVKRAYALLQDARLISTRQGMGTFIRQQHAEPATHAPDRPATLEDAFAQIEALNARLAAVERQVGLHD</sequence>
<dbReference type="PANTHER" id="PTHR46577">
    <property type="entry name" value="HTH-TYPE TRANSCRIPTIONAL REGULATORY PROTEIN GABR"/>
    <property type="match status" value="1"/>
</dbReference>
<accession>A0ABV5UFC1</accession>
<keyword evidence="2" id="KW-0805">Transcription regulation</keyword>
<keyword evidence="4" id="KW-0804">Transcription</keyword>
<dbReference type="RefSeq" id="WP_378204878.1">
    <property type="nucleotide sequence ID" value="NZ_JBHMBK010000046.1"/>
</dbReference>
<dbReference type="EMBL" id="JBHMBK010000046">
    <property type="protein sequence ID" value="MFB9690072.1"/>
    <property type="molecule type" value="Genomic_DNA"/>
</dbReference>
<dbReference type="SUPFAM" id="SSF46785">
    <property type="entry name" value="Winged helix' DNA-binding domain"/>
    <property type="match status" value="1"/>
</dbReference>
<evidence type="ECO:0000313" key="7">
    <source>
        <dbReference type="Proteomes" id="UP001589535"/>
    </source>
</evidence>
<gene>
    <name evidence="6" type="ORF">ACFFTO_38355</name>
</gene>
<organism evidence="6 7">
    <name type="scientific">Amycolatopsis plumensis</name>
    <dbReference type="NCBI Taxonomy" id="236508"/>
    <lineage>
        <taxon>Bacteria</taxon>
        <taxon>Bacillati</taxon>
        <taxon>Actinomycetota</taxon>
        <taxon>Actinomycetes</taxon>
        <taxon>Pseudonocardiales</taxon>
        <taxon>Pseudonocardiaceae</taxon>
        <taxon>Amycolatopsis</taxon>
    </lineage>
</organism>
<evidence type="ECO:0000256" key="2">
    <source>
        <dbReference type="ARBA" id="ARBA00023015"/>
    </source>
</evidence>
<dbReference type="InterPro" id="IPR036388">
    <property type="entry name" value="WH-like_DNA-bd_sf"/>
</dbReference>
<dbReference type="Gene3D" id="1.10.10.10">
    <property type="entry name" value="Winged helix-like DNA-binding domain superfamily/Winged helix DNA-binding domain"/>
    <property type="match status" value="1"/>
</dbReference>
<dbReference type="PROSITE" id="PS50949">
    <property type="entry name" value="HTH_GNTR"/>
    <property type="match status" value="1"/>
</dbReference>
<keyword evidence="1" id="KW-0663">Pyridoxal phosphate</keyword>
<proteinExistence type="predicted"/>
<feature type="domain" description="HTH gntR-type" evidence="5">
    <location>
        <begin position="10"/>
        <end position="78"/>
    </location>
</feature>
<keyword evidence="7" id="KW-1185">Reference proteome</keyword>
<dbReference type="InterPro" id="IPR051446">
    <property type="entry name" value="HTH_trans_reg/aminotransferase"/>
</dbReference>
<evidence type="ECO:0000313" key="6">
    <source>
        <dbReference type="EMBL" id="MFB9690072.1"/>
    </source>
</evidence>